<dbReference type="PANTHER" id="PTHR34203:SF15">
    <property type="entry name" value="SLL1173 PROTEIN"/>
    <property type="match status" value="1"/>
</dbReference>
<accession>A0A212JPY1</accession>
<dbReference type="PANTHER" id="PTHR34203">
    <property type="entry name" value="METHYLTRANSFERASE, FKBM FAMILY PROTEIN"/>
    <property type="match status" value="1"/>
</dbReference>
<dbReference type="Pfam" id="PF05050">
    <property type="entry name" value="Methyltransf_21"/>
    <property type="match status" value="1"/>
</dbReference>
<dbReference type="SUPFAM" id="SSF53335">
    <property type="entry name" value="S-adenosyl-L-methionine-dependent methyltransferases"/>
    <property type="match status" value="1"/>
</dbReference>
<evidence type="ECO:0000259" key="1">
    <source>
        <dbReference type="Pfam" id="PF05050"/>
    </source>
</evidence>
<sequence>MAQPDITYSYARFAIALPADHLLPAYQAQYRLYDRFLPHLASMLAPGDLVVDVGANCGDSLAAMADANPSLAFVCAEPDETFFGYLERNAETVRQASPDVRIELHRTLVGKAVKASGLAGVGGTRHAVIGGECTIPTRPLDEIVRGRSVRLLKSDVDGFDYDVLVSAEEVIATCAPLLYFECQLDHLFQKSGYLRAFEALLGHGYRFGFFDNFGEFVCATGDVHQIGQLLEYLWRQNTGHATRTFYYYDVLAVAPTDAALIDDAVGLYRLGT</sequence>
<dbReference type="Gene3D" id="3.40.50.150">
    <property type="entry name" value="Vaccinia Virus protein VP39"/>
    <property type="match status" value="1"/>
</dbReference>
<gene>
    <name evidence="2" type="ORF">KL86APRO_11427</name>
</gene>
<organism evidence="2">
    <name type="scientific">uncultured Alphaproteobacteria bacterium</name>
    <dbReference type="NCBI Taxonomy" id="91750"/>
    <lineage>
        <taxon>Bacteria</taxon>
        <taxon>Pseudomonadati</taxon>
        <taxon>Pseudomonadota</taxon>
        <taxon>Alphaproteobacteria</taxon>
        <taxon>environmental samples</taxon>
    </lineage>
</organism>
<dbReference type="InterPro" id="IPR052514">
    <property type="entry name" value="SAM-dependent_MTase"/>
</dbReference>
<name>A0A212JPY1_9PROT</name>
<proteinExistence type="predicted"/>
<feature type="domain" description="Methyltransferase FkbM" evidence="1">
    <location>
        <begin position="52"/>
        <end position="207"/>
    </location>
</feature>
<dbReference type="NCBIfam" id="TIGR01444">
    <property type="entry name" value="fkbM_fam"/>
    <property type="match status" value="1"/>
</dbReference>
<protein>
    <recommendedName>
        <fullName evidence="1">Methyltransferase FkbM domain-containing protein</fullName>
    </recommendedName>
</protein>
<dbReference type="EMBL" id="FLUO01000001">
    <property type="protein sequence ID" value="SBW01418.1"/>
    <property type="molecule type" value="Genomic_DNA"/>
</dbReference>
<evidence type="ECO:0000313" key="2">
    <source>
        <dbReference type="EMBL" id="SBW01418.1"/>
    </source>
</evidence>
<reference evidence="2" key="1">
    <citation type="submission" date="2016-04" db="EMBL/GenBank/DDBJ databases">
        <authorList>
            <person name="Evans L.H."/>
            <person name="Alamgir A."/>
            <person name="Owens N."/>
            <person name="Weber N.D."/>
            <person name="Virtaneva K."/>
            <person name="Barbian K."/>
            <person name="Babar A."/>
            <person name="Rosenke K."/>
        </authorList>
    </citation>
    <scope>NUCLEOTIDE SEQUENCE</scope>
    <source>
        <strain evidence="2">86</strain>
    </source>
</reference>
<dbReference type="InterPro" id="IPR006342">
    <property type="entry name" value="FkbM_mtfrase"/>
</dbReference>
<dbReference type="InterPro" id="IPR029063">
    <property type="entry name" value="SAM-dependent_MTases_sf"/>
</dbReference>
<dbReference type="AlphaFoldDB" id="A0A212JPY1"/>